<proteinExistence type="predicted"/>
<comment type="subcellular location">
    <subcellularLocation>
        <location evidence="1">Cell membrane</location>
        <topology evidence="1">Multi-pass membrane protein</topology>
    </subcellularLocation>
</comment>
<feature type="transmembrane region" description="Helical" evidence="7">
    <location>
        <begin position="49"/>
        <end position="69"/>
    </location>
</feature>
<feature type="transmembrane region" description="Helical" evidence="7">
    <location>
        <begin position="135"/>
        <end position="157"/>
    </location>
</feature>
<accession>A0A099GLE9</accession>
<dbReference type="InterPro" id="IPR036259">
    <property type="entry name" value="MFS_trans_sf"/>
</dbReference>
<feature type="transmembrane region" description="Helical" evidence="7">
    <location>
        <begin position="330"/>
        <end position="350"/>
    </location>
</feature>
<feature type="transmembrane region" description="Helical" evidence="7">
    <location>
        <begin position="102"/>
        <end position="123"/>
    </location>
</feature>
<evidence type="ECO:0000256" key="2">
    <source>
        <dbReference type="ARBA" id="ARBA00022448"/>
    </source>
</evidence>
<dbReference type="PROSITE" id="PS50850">
    <property type="entry name" value="MFS"/>
    <property type="match status" value="1"/>
</dbReference>
<dbReference type="PANTHER" id="PTHR42718:SF47">
    <property type="entry name" value="METHYL VIOLOGEN RESISTANCE PROTEIN SMVA"/>
    <property type="match status" value="1"/>
</dbReference>
<keyword evidence="5 7" id="KW-1133">Transmembrane helix</keyword>
<feature type="transmembrane region" description="Helical" evidence="7">
    <location>
        <begin position="76"/>
        <end position="96"/>
    </location>
</feature>
<evidence type="ECO:0000256" key="7">
    <source>
        <dbReference type="SAM" id="Phobius"/>
    </source>
</evidence>
<dbReference type="InterPro" id="IPR011701">
    <property type="entry name" value="MFS"/>
</dbReference>
<feature type="transmembrane region" description="Helical" evidence="7">
    <location>
        <begin position="197"/>
        <end position="216"/>
    </location>
</feature>
<dbReference type="EMBL" id="JRKQ01000004">
    <property type="protein sequence ID" value="KGJ23516.1"/>
    <property type="molecule type" value="Genomic_DNA"/>
</dbReference>
<evidence type="ECO:0000256" key="1">
    <source>
        <dbReference type="ARBA" id="ARBA00004651"/>
    </source>
</evidence>
<evidence type="ECO:0000313" key="10">
    <source>
        <dbReference type="Proteomes" id="UP000029858"/>
    </source>
</evidence>
<feature type="transmembrane region" description="Helical" evidence="7">
    <location>
        <begin position="163"/>
        <end position="185"/>
    </location>
</feature>
<evidence type="ECO:0000256" key="5">
    <source>
        <dbReference type="ARBA" id="ARBA00022989"/>
    </source>
</evidence>
<dbReference type="Gene3D" id="1.20.1250.20">
    <property type="entry name" value="MFS general substrate transporter like domains"/>
    <property type="match status" value="1"/>
</dbReference>
<dbReference type="SUPFAM" id="SSF103473">
    <property type="entry name" value="MFS general substrate transporter"/>
    <property type="match status" value="1"/>
</dbReference>
<dbReference type="Pfam" id="PF07690">
    <property type="entry name" value="MFS_1"/>
    <property type="match status" value="1"/>
</dbReference>
<dbReference type="GO" id="GO:0005886">
    <property type="term" value="C:plasma membrane"/>
    <property type="evidence" value="ECO:0007669"/>
    <property type="project" value="UniProtKB-SubCell"/>
</dbReference>
<sequence>MTVSPRNRWAVLVTVAAGLLLITLDNSILYTALPTLTRELGASQTQGLWIINAYPLVMAGLLLGAGTLGDRVGHRLMFLIGLVLFGIASLVAAFAPTANVLIAARAFLAVGAAAMMPATLALLRVSFTDEKERNFAIAIWGSISVIGVALGPIISGFLLSHFWWGSVFLVNVPVVALAFISTLIVAPRVAPDRSRHWDFVSSVLALVSLAALVIAIKETAHAGQSWAVPAAAAAIGLIATLLFTRRQSRLADPLLNFALFRNPAFLAGTLAAALAMFAFAGLQLATTQRFQLVAGFTPMQAGILVSLAAIGSLPTAMLGGAFLHRIGLRILIAGGLAVATVGVLIATLGISHGIGWLIAGSVLAGAGVGAAMSVASTAIVGNAPVKNAGMAASVEEVSFEFGSLIAVALLGSLMAAVYSLGVVLPGGIAAAARDSLPNALSIADEMGADGIALKQAASTAFDRAFLMVMYVVAGVIALGALFTGVLLRSYGPGSQSSHYPH</sequence>
<evidence type="ECO:0000256" key="3">
    <source>
        <dbReference type="ARBA" id="ARBA00022475"/>
    </source>
</evidence>
<feature type="transmembrane region" description="Helical" evidence="7">
    <location>
        <begin position="302"/>
        <end position="323"/>
    </location>
</feature>
<keyword evidence="6 7" id="KW-0472">Membrane</keyword>
<dbReference type="CDD" id="cd17321">
    <property type="entry name" value="MFS_MMR_MDR_like"/>
    <property type="match status" value="1"/>
</dbReference>
<evidence type="ECO:0000256" key="6">
    <source>
        <dbReference type="ARBA" id="ARBA00023136"/>
    </source>
</evidence>
<dbReference type="Gene3D" id="1.20.1720.10">
    <property type="entry name" value="Multidrug resistance protein D"/>
    <property type="match status" value="1"/>
</dbReference>
<feature type="transmembrane region" description="Helical" evidence="7">
    <location>
        <begin position="356"/>
        <end position="380"/>
    </location>
</feature>
<feature type="transmembrane region" description="Helical" evidence="7">
    <location>
        <begin position="264"/>
        <end position="282"/>
    </location>
</feature>
<gene>
    <name evidence="9" type="ORF">IX56_01775</name>
</gene>
<comment type="caution">
    <text evidence="9">The sequence shown here is derived from an EMBL/GenBank/DDBJ whole genome shotgun (WGS) entry which is preliminary data.</text>
</comment>
<feature type="transmembrane region" description="Helical" evidence="7">
    <location>
        <begin position="401"/>
        <end position="424"/>
    </location>
</feature>
<feature type="transmembrane region" description="Helical" evidence="7">
    <location>
        <begin position="464"/>
        <end position="487"/>
    </location>
</feature>
<dbReference type="AlphaFoldDB" id="A0A099GLE9"/>
<evidence type="ECO:0000313" key="9">
    <source>
        <dbReference type="EMBL" id="KGJ23516.1"/>
    </source>
</evidence>
<reference evidence="9 10" key="1">
    <citation type="submission" date="2014-09" db="EMBL/GenBank/DDBJ databases">
        <authorList>
            <person name="McGinnis J.M."/>
            <person name="Wolfgang W.J."/>
        </authorList>
    </citation>
    <scope>NUCLEOTIDE SEQUENCE [LARGE SCALE GENOMIC DNA]</scope>
    <source>
        <strain evidence="9 10">5503</strain>
    </source>
</reference>
<reference evidence="9 10" key="2">
    <citation type="submission" date="2014-10" db="EMBL/GenBank/DDBJ databases">
        <title>Paracoccus sanguinis sp. nov., isolated from clinical specimens of New York State patients.</title>
        <authorList>
            <person name="Mingle L.A."/>
            <person name="Cole J.A."/>
            <person name="Lapierre P."/>
            <person name="Musser K.A."/>
        </authorList>
    </citation>
    <scope>NUCLEOTIDE SEQUENCE [LARGE SCALE GENOMIC DNA]</scope>
    <source>
        <strain evidence="9 10">5503</strain>
    </source>
</reference>
<dbReference type="GO" id="GO:0022857">
    <property type="term" value="F:transmembrane transporter activity"/>
    <property type="evidence" value="ECO:0007669"/>
    <property type="project" value="InterPro"/>
</dbReference>
<dbReference type="RefSeq" id="WP_036706855.1">
    <property type="nucleotide sequence ID" value="NZ_JRKQ01000004.1"/>
</dbReference>
<feature type="transmembrane region" description="Helical" evidence="7">
    <location>
        <begin position="9"/>
        <end position="29"/>
    </location>
</feature>
<organism evidence="9 10">
    <name type="scientific">Paracoccus sanguinis</name>
    <dbReference type="NCBI Taxonomy" id="1545044"/>
    <lineage>
        <taxon>Bacteria</taxon>
        <taxon>Pseudomonadati</taxon>
        <taxon>Pseudomonadota</taxon>
        <taxon>Alphaproteobacteria</taxon>
        <taxon>Rhodobacterales</taxon>
        <taxon>Paracoccaceae</taxon>
        <taxon>Paracoccus</taxon>
    </lineage>
</organism>
<keyword evidence="2" id="KW-0813">Transport</keyword>
<keyword evidence="3" id="KW-1003">Cell membrane</keyword>
<dbReference type="Proteomes" id="UP000029858">
    <property type="component" value="Unassembled WGS sequence"/>
</dbReference>
<name>A0A099GLE9_9RHOB</name>
<dbReference type="PANTHER" id="PTHR42718">
    <property type="entry name" value="MAJOR FACILITATOR SUPERFAMILY MULTIDRUG TRANSPORTER MFSC"/>
    <property type="match status" value="1"/>
</dbReference>
<protein>
    <submittedName>
        <fullName evidence="9">MFS transporter</fullName>
    </submittedName>
</protein>
<keyword evidence="4 7" id="KW-0812">Transmembrane</keyword>
<feature type="domain" description="Major facilitator superfamily (MFS) profile" evidence="8">
    <location>
        <begin position="11"/>
        <end position="491"/>
    </location>
</feature>
<feature type="transmembrane region" description="Helical" evidence="7">
    <location>
        <begin position="222"/>
        <end position="243"/>
    </location>
</feature>
<evidence type="ECO:0000256" key="4">
    <source>
        <dbReference type="ARBA" id="ARBA00022692"/>
    </source>
</evidence>
<dbReference type="InterPro" id="IPR020846">
    <property type="entry name" value="MFS_dom"/>
</dbReference>
<evidence type="ECO:0000259" key="8">
    <source>
        <dbReference type="PROSITE" id="PS50850"/>
    </source>
</evidence>